<sequence>MPNKVKQMTIHFTWFHERFRALPADANEETILRLDELGNHGWGSTTLAWLYRSMCRVANRNVTNLARPLHLLQYWIFWQFPMLKPNGFDIFSFPLASKWATYLQPLMPRSKELFKCVLLWTDCPYSTAEVVAVVHPKILAEEHCPSAEYLDWWHWVAHRVLFPDATFDDPRPIEISAEAHR</sequence>
<reference evidence="2 3" key="1">
    <citation type="submission" date="2019-01" db="EMBL/GenBank/DDBJ databases">
        <title>Sequencing of cultivated peanut Arachis hypogaea provides insights into genome evolution and oil improvement.</title>
        <authorList>
            <person name="Chen X."/>
        </authorList>
    </citation>
    <scope>NUCLEOTIDE SEQUENCE [LARGE SCALE GENOMIC DNA]</scope>
    <source>
        <strain evidence="3">cv. Fuhuasheng</strain>
        <tissue evidence="2">Leaves</tissue>
    </source>
</reference>
<feature type="domain" description="Aminotransferase-like plant mobile" evidence="1">
    <location>
        <begin position="31"/>
        <end position="102"/>
    </location>
</feature>
<dbReference type="Proteomes" id="UP000289738">
    <property type="component" value="Chromosome B05"/>
</dbReference>
<dbReference type="Pfam" id="PF10536">
    <property type="entry name" value="PMD"/>
    <property type="match status" value="1"/>
</dbReference>
<accession>A0A444Z2S7</accession>
<dbReference type="EMBL" id="SDMP01000015">
    <property type="protein sequence ID" value="RYR08482.1"/>
    <property type="molecule type" value="Genomic_DNA"/>
</dbReference>
<evidence type="ECO:0000259" key="1">
    <source>
        <dbReference type="Pfam" id="PF10536"/>
    </source>
</evidence>
<keyword evidence="3" id="KW-1185">Reference proteome</keyword>
<gene>
    <name evidence="2" type="ORF">Ahy_B05g076186</name>
</gene>
<organism evidence="2 3">
    <name type="scientific">Arachis hypogaea</name>
    <name type="common">Peanut</name>
    <dbReference type="NCBI Taxonomy" id="3818"/>
    <lineage>
        <taxon>Eukaryota</taxon>
        <taxon>Viridiplantae</taxon>
        <taxon>Streptophyta</taxon>
        <taxon>Embryophyta</taxon>
        <taxon>Tracheophyta</taxon>
        <taxon>Spermatophyta</taxon>
        <taxon>Magnoliopsida</taxon>
        <taxon>eudicotyledons</taxon>
        <taxon>Gunneridae</taxon>
        <taxon>Pentapetalae</taxon>
        <taxon>rosids</taxon>
        <taxon>fabids</taxon>
        <taxon>Fabales</taxon>
        <taxon>Fabaceae</taxon>
        <taxon>Papilionoideae</taxon>
        <taxon>50 kb inversion clade</taxon>
        <taxon>dalbergioids sensu lato</taxon>
        <taxon>Dalbergieae</taxon>
        <taxon>Pterocarpus clade</taxon>
        <taxon>Arachis</taxon>
    </lineage>
</organism>
<evidence type="ECO:0000313" key="2">
    <source>
        <dbReference type="EMBL" id="RYR08482.1"/>
    </source>
</evidence>
<evidence type="ECO:0000313" key="3">
    <source>
        <dbReference type="Proteomes" id="UP000289738"/>
    </source>
</evidence>
<proteinExistence type="predicted"/>
<name>A0A444Z2S7_ARAHY</name>
<dbReference type="AlphaFoldDB" id="A0A444Z2S7"/>
<comment type="caution">
    <text evidence="2">The sequence shown here is derived from an EMBL/GenBank/DDBJ whole genome shotgun (WGS) entry which is preliminary data.</text>
</comment>
<protein>
    <recommendedName>
        <fullName evidence="1">Aminotransferase-like plant mobile domain-containing protein</fullName>
    </recommendedName>
</protein>
<dbReference type="InterPro" id="IPR019557">
    <property type="entry name" value="AminoTfrase-like_pln_mobile"/>
</dbReference>